<reference evidence="4 5" key="2">
    <citation type="submission" date="2020-07" db="EMBL/GenBank/DDBJ databases">
        <title>Genome assembly of wild tea tree DASZ reveals pedigree and selection history of tea varieties.</title>
        <authorList>
            <person name="Zhang W."/>
        </authorList>
    </citation>
    <scope>NUCLEOTIDE SEQUENCE [LARGE SCALE GENOMIC DNA]</scope>
    <source>
        <strain evidence="5">cv. G240</strain>
        <tissue evidence="4">Leaf</tissue>
    </source>
</reference>
<comment type="caution">
    <text evidence="4">The sequence shown here is derived from an EMBL/GenBank/DDBJ whole genome shotgun (WGS) entry which is preliminary data.</text>
</comment>
<evidence type="ECO:0000256" key="2">
    <source>
        <dbReference type="SAM" id="MobiDB-lite"/>
    </source>
</evidence>
<keyword evidence="1" id="KW-0175">Coiled coil</keyword>
<gene>
    <name evidence="4" type="ORF">HYC85_001688</name>
</gene>
<name>A0A7J7I6C1_CAMSI</name>
<dbReference type="AlphaFoldDB" id="A0A7J7I6C1"/>
<dbReference type="GO" id="GO:0009941">
    <property type="term" value="C:chloroplast envelope"/>
    <property type="evidence" value="ECO:0007669"/>
    <property type="project" value="TreeGrafter"/>
</dbReference>
<protein>
    <submittedName>
        <fullName evidence="4">Uncharacterized protein</fullName>
    </submittedName>
</protein>
<feature type="transmembrane region" description="Helical" evidence="3">
    <location>
        <begin position="93"/>
        <end position="115"/>
    </location>
</feature>
<dbReference type="Proteomes" id="UP000593564">
    <property type="component" value="Unassembled WGS sequence"/>
</dbReference>
<dbReference type="PANTHER" id="PTHR36408">
    <property type="entry name" value="TRANSMEMBRANE PROTEIN"/>
    <property type="match status" value="1"/>
</dbReference>
<keyword evidence="5" id="KW-1185">Reference proteome</keyword>
<keyword evidence="3" id="KW-0472">Membrane</keyword>
<feature type="transmembrane region" description="Helical" evidence="3">
    <location>
        <begin position="135"/>
        <end position="152"/>
    </location>
</feature>
<keyword evidence="3" id="KW-0812">Transmembrane</keyword>
<feature type="coiled-coil region" evidence="1">
    <location>
        <begin position="178"/>
        <end position="261"/>
    </location>
</feature>
<accession>A0A7J7I6C1</accession>
<feature type="region of interest" description="Disordered" evidence="2">
    <location>
        <begin position="276"/>
        <end position="317"/>
    </location>
</feature>
<feature type="compositionally biased region" description="Basic and acidic residues" evidence="2">
    <location>
        <begin position="276"/>
        <end position="293"/>
    </location>
</feature>
<evidence type="ECO:0000256" key="1">
    <source>
        <dbReference type="SAM" id="Coils"/>
    </source>
</evidence>
<dbReference type="EMBL" id="JACBKZ010000001">
    <property type="protein sequence ID" value="KAF5960479.1"/>
    <property type="molecule type" value="Genomic_DNA"/>
</dbReference>
<feature type="compositionally biased region" description="Basic and acidic residues" evidence="2">
    <location>
        <begin position="308"/>
        <end position="317"/>
    </location>
</feature>
<proteinExistence type="predicted"/>
<evidence type="ECO:0000313" key="5">
    <source>
        <dbReference type="Proteomes" id="UP000593564"/>
    </source>
</evidence>
<reference evidence="5" key="1">
    <citation type="journal article" date="2020" name="Nat. Commun.">
        <title>Genome assembly of wild tea tree DASZ reveals pedigree and selection history of tea varieties.</title>
        <authorList>
            <person name="Zhang W."/>
            <person name="Zhang Y."/>
            <person name="Qiu H."/>
            <person name="Guo Y."/>
            <person name="Wan H."/>
            <person name="Zhang X."/>
            <person name="Scossa F."/>
            <person name="Alseekh S."/>
            <person name="Zhang Q."/>
            <person name="Wang P."/>
            <person name="Xu L."/>
            <person name="Schmidt M.H."/>
            <person name="Jia X."/>
            <person name="Li D."/>
            <person name="Zhu A."/>
            <person name="Guo F."/>
            <person name="Chen W."/>
            <person name="Ni D."/>
            <person name="Usadel B."/>
            <person name="Fernie A.R."/>
            <person name="Wen W."/>
        </authorList>
    </citation>
    <scope>NUCLEOTIDE SEQUENCE [LARGE SCALE GENOMIC DNA]</scope>
    <source>
        <strain evidence="5">cv. G240</strain>
    </source>
</reference>
<sequence length="317" mass="35707">MSLTPQTLLGISNSRISFYFTNTTITSLQTPNFSLSFSFKHYSNLPRFRILTTKSPNPSNFKSFNTHHWPLRAFELDGTVQKLDSADSINFDAFLSVVEFLCLASSAVISIGFALNSAISSSQKPIIAWLGNRVFVWQSVLLVAALFVGSLIRRRQWRRLCADVSRSGVPGINLIERIEKLEEDLRSSTTIIRVLSRQLEKLGIRFRVTRKNLKEPLAEAAALAQKNSEATRALAVQEDNLEKELSEIQKVLLAMQEQQQKQLELILAIGKTGKVWDTKRRPSQDQEAIEKSKGTKQMATPKIQALTVKKESENDRA</sequence>
<organism evidence="4 5">
    <name type="scientific">Camellia sinensis</name>
    <name type="common">Tea plant</name>
    <name type="synonym">Thea sinensis</name>
    <dbReference type="NCBI Taxonomy" id="4442"/>
    <lineage>
        <taxon>Eukaryota</taxon>
        <taxon>Viridiplantae</taxon>
        <taxon>Streptophyta</taxon>
        <taxon>Embryophyta</taxon>
        <taxon>Tracheophyta</taxon>
        <taxon>Spermatophyta</taxon>
        <taxon>Magnoliopsida</taxon>
        <taxon>eudicotyledons</taxon>
        <taxon>Gunneridae</taxon>
        <taxon>Pentapetalae</taxon>
        <taxon>asterids</taxon>
        <taxon>Ericales</taxon>
        <taxon>Theaceae</taxon>
        <taxon>Camellia</taxon>
    </lineage>
</organism>
<evidence type="ECO:0000256" key="3">
    <source>
        <dbReference type="SAM" id="Phobius"/>
    </source>
</evidence>
<keyword evidence="3" id="KW-1133">Transmembrane helix</keyword>
<dbReference type="PANTHER" id="PTHR36408:SF1">
    <property type="entry name" value="TRANSMEMBRANE PROTEIN"/>
    <property type="match status" value="1"/>
</dbReference>
<evidence type="ECO:0000313" key="4">
    <source>
        <dbReference type="EMBL" id="KAF5960479.1"/>
    </source>
</evidence>